<proteinExistence type="predicted"/>
<dbReference type="STRING" id="417292.SAMN05421806_103105"/>
<feature type="region of interest" description="Disordered" evidence="1">
    <location>
        <begin position="1"/>
        <end position="38"/>
    </location>
</feature>
<dbReference type="SUPFAM" id="SSF51556">
    <property type="entry name" value="Metallo-dependent hydrolases"/>
    <property type="match status" value="1"/>
</dbReference>
<reference evidence="3 4" key="1">
    <citation type="submission" date="2016-10" db="EMBL/GenBank/DDBJ databases">
        <authorList>
            <person name="de Groot N.N."/>
        </authorList>
    </citation>
    <scope>NUCLEOTIDE SEQUENCE [LARGE SCALE GENOMIC DNA]</scope>
    <source>
        <strain evidence="3 4">CGMCC 4.5727</strain>
    </source>
</reference>
<evidence type="ECO:0000259" key="2">
    <source>
        <dbReference type="Pfam" id="PF04909"/>
    </source>
</evidence>
<dbReference type="InterPro" id="IPR032466">
    <property type="entry name" value="Metal_Hydrolase"/>
</dbReference>
<sequence length="400" mass="43095">MPQDDLPGRIDDPTADAPPVSAAPASAPSVDAPPVSTPARPLLLDHHCHGLVRRDLSRADFEAYLTESADPAPPGTSFFDTQLGFAVRRLCPPALGLDPHCPPDAYLEARSRIGWQEAARRLLRAADISEYLVDTGLPGDLTPPGELSALAGSPAREIVRLEHLAESLARATTDPDAFLEAFAESVRQAARTAAGFKSVAAYRHGLALPPEPPGRQAVREALARWLPARGARLTDPVLLRHLLWSAARTGRPLQLHTGFGDPDLRLHRADPLLLTEFIEAVRPTRCTLVLLHCYPYHRQAGYLAQVHPHVYADVGLTLGHTGARAAAVLAEFLELAPFGKLLFSTDAYGLPELYVAGARLFREAVAEVVGGWAARDLWSAADADRVTDLIGAGNARRIYG</sequence>
<dbReference type="Pfam" id="PF04909">
    <property type="entry name" value="Amidohydro_2"/>
    <property type="match status" value="1"/>
</dbReference>
<evidence type="ECO:0000313" key="3">
    <source>
        <dbReference type="EMBL" id="SDJ87724.1"/>
    </source>
</evidence>
<dbReference type="PANTHER" id="PTHR43383">
    <property type="entry name" value="NODULIN 6"/>
    <property type="match status" value="1"/>
</dbReference>
<dbReference type="PANTHER" id="PTHR43383:SF2">
    <property type="entry name" value="AMIDOHYDROLASE 2 FAMILY PROTEIN"/>
    <property type="match status" value="1"/>
</dbReference>
<protein>
    <recommendedName>
        <fullName evidence="2">Amidohydrolase-related domain-containing protein</fullName>
    </recommendedName>
</protein>
<feature type="compositionally biased region" description="Low complexity" evidence="1">
    <location>
        <begin position="15"/>
        <end position="38"/>
    </location>
</feature>
<organism evidence="3 4">
    <name type="scientific">Streptomyces indicus</name>
    <dbReference type="NCBI Taxonomy" id="417292"/>
    <lineage>
        <taxon>Bacteria</taxon>
        <taxon>Bacillati</taxon>
        <taxon>Actinomycetota</taxon>
        <taxon>Actinomycetes</taxon>
        <taxon>Kitasatosporales</taxon>
        <taxon>Streptomycetaceae</taxon>
        <taxon>Streptomyces</taxon>
    </lineage>
</organism>
<evidence type="ECO:0000256" key="1">
    <source>
        <dbReference type="SAM" id="MobiDB-lite"/>
    </source>
</evidence>
<keyword evidence="4" id="KW-1185">Reference proteome</keyword>
<evidence type="ECO:0000313" key="4">
    <source>
        <dbReference type="Proteomes" id="UP000199155"/>
    </source>
</evidence>
<accession>A0A1G8XBG0</accession>
<name>A0A1G8XBG0_9ACTN</name>
<feature type="compositionally biased region" description="Basic and acidic residues" evidence="1">
    <location>
        <begin position="1"/>
        <end position="12"/>
    </location>
</feature>
<dbReference type="Gene3D" id="3.20.20.140">
    <property type="entry name" value="Metal-dependent hydrolases"/>
    <property type="match status" value="1"/>
</dbReference>
<dbReference type="Proteomes" id="UP000199155">
    <property type="component" value="Unassembled WGS sequence"/>
</dbReference>
<dbReference type="InterPro" id="IPR006680">
    <property type="entry name" value="Amidohydro-rel"/>
</dbReference>
<gene>
    <name evidence="3" type="ORF">SAMN05421806_103105</name>
</gene>
<dbReference type="GO" id="GO:0016787">
    <property type="term" value="F:hydrolase activity"/>
    <property type="evidence" value="ECO:0007669"/>
    <property type="project" value="InterPro"/>
</dbReference>
<dbReference type="AlphaFoldDB" id="A0A1G8XBG0"/>
<dbReference type="EMBL" id="FNFF01000003">
    <property type="protein sequence ID" value="SDJ87724.1"/>
    <property type="molecule type" value="Genomic_DNA"/>
</dbReference>
<feature type="domain" description="Amidohydrolase-related" evidence="2">
    <location>
        <begin position="193"/>
        <end position="400"/>
    </location>
</feature>